<sequence>MADRGLTGAGAPAGRDTPAEGPPQPPPALLMPGQGSQYQGMGTGLYRDVSAFAAIIDEVFELMGRAGEQLRSDWLAASPQLPVDHASRSQPLLFAIDYALGRLLLDRGLRPAVLLGHSVGEMAAATLAGIFDLPGATRIVGQRVGQFTLVPPGGMAAVAASRAEVEPYLRPGVDVGAVNTPRQTVIAGADEPLRTTVDALRQAGYTCAPVPSTVPFHSEWLRPAVAPACSLLASLPANPPRIPVVSGYTAGYLTEAEVKDPRYWAEHPVNPVLFWPALARLAEAGPHLLVECGPGTSLTTFARRHPDVRSGRCEVLSLIGPAASGPAREAEHLAAAAARLGVSLP</sequence>
<keyword evidence="1" id="KW-0596">Phosphopantetheine</keyword>
<organism evidence="5">
    <name type="scientific">Micromonospora echinospora</name>
    <name type="common">Micromonospora purpurea</name>
    <dbReference type="NCBI Taxonomy" id="1877"/>
    <lineage>
        <taxon>Bacteria</taxon>
        <taxon>Bacillati</taxon>
        <taxon>Actinomycetota</taxon>
        <taxon>Actinomycetes</taxon>
        <taxon>Micromonosporales</taxon>
        <taxon>Micromonosporaceae</taxon>
        <taxon>Micromonospora</taxon>
    </lineage>
</organism>
<accession>A0A2C9DJT6</accession>
<dbReference type="Gene3D" id="3.30.70.3290">
    <property type="match status" value="1"/>
</dbReference>
<dbReference type="Gene3D" id="3.40.366.10">
    <property type="entry name" value="Malonyl-Coenzyme A Acyl Carrier Protein, domain 2"/>
    <property type="match status" value="1"/>
</dbReference>
<keyword evidence="2" id="KW-0597">Phosphoprotein</keyword>
<feature type="domain" description="Malonyl-CoA:ACP transacylase (MAT)" evidence="4">
    <location>
        <begin position="30"/>
        <end position="323"/>
    </location>
</feature>
<dbReference type="PANTHER" id="PTHR43775:SF37">
    <property type="entry name" value="SI:DKEY-61P9.11"/>
    <property type="match status" value="1"/>
</dbReference>
<proteinExistence type="predicted"/>
<feature type="compositionally biased region" description="Pro residues" evidence="3">
    <location>
        <begin position="20"/>
        <end position="29"/>
    </location>
</feature>
<dbReference type="GO" id="GO:0004312">
    <property type="term" value="F:fatty acid synthase activity"/>
    <property type="evidence" value="ECO:0007669"/>
    <property type="project" value="TreeGrafter"/>
</dbReference>
<feature type="region of interest" description="Disordered" evidence="3">
    <location>
        <begin position="1"/>
        <end position="34"/>
    </location>
</feature>
<evidence type="ECO:0000259" key="4">
    <source>
        <dbReference type="SMART" id="SM00827"/>
    </source>
</evidence>
<evidence type="ECO:0000256" key="2">
    <source>
        <dbReference type="ARBA" id="ARBA00022553"/>
    </source>
</evidence>
<dbReference type="Pfam" id="PF00698">
    <property type="entry name" value="Acyl_transf_1"/>
    <property type="match status" value="1"/>
</dbReference>
<dbReference type="SUPFAM" id="SSF55048">
    <property type="entry name" value="Probable ACP-binding domain of malonyl-CoA ACP transacylase"/>
    <property type="match status" value="1"/>
</dbReference>
<dbReference type="InterPro" id="IPR014043">
    <property type="entry name" value="Acyl_transferase_dom"/>
</dbReference>
<dbReference type="InterPro" id="IPR016035">
    <property type="entry name" value="Acyl_Trfase/lysoPLipase"/>
</dbReference>
<protein>
    <submittedName>
        <fullName evidence="5">Acyltransferase</fullName>
    </submittedName>
</protein>
<keyword evidence="5" id="KW-0808">Transferase</keyword>
<keyword evidence="5" id="KW-0012">Acyltransferase</keyword>
<dbReference type="EMBL" id="KY454837">
    <property type="protein sequence ID" value="ARD70904.1"/>
    <property type="molecule type" value="Genomic_DNA"/>
</dbReference>
<name>A0A2C9DJT6_MICEC</name>
<dbReference type="GO" id="GO:0006633">
    <property type="term" value="P:fatty acid biosynthetic process"/>
    <property type="evidence" value="ECO:0007669"/>
    <property type="project" value="TreeGrafter"/>
</dbReference>
<reference evidence="5" key="1">
    <citation type="journal article" date="2017" name="Tetrahedron">
        <title>Isolation, structure elucidation and biosynthesis of monomeric benzo[b]fluorene nenestatin from Micromonospora echinospora SCSIO 04089.</title>
        <authorList>
            <person name="Jiang X."/>
            <person name="Zhang Q."/>
            <person name="Zhu Y."/>
            <person name="Nie F."/>
            <person name="Wu Z."/>
            <person name="Yang C."/>
            <person name="Zhang L."/>
            <person name="Tian X."/>
            <person name="Zhang C."/>
        </authorList>
    </citation>
    <scope>NUCLEOTIDE SEQUENCE</scope>
    <source>
        <strain evidence="5">SCSIO 04089</strain>
    </source>
</reference>
<dbReference type="InterPro" id="IPR050091">
    <property type="entry name" value="PKS_NRPS_Biosynth_Enz"/>
</dbReference>
<dbReference type="SUPFAM" id="SSF52151">
    <property type="entry name" value="FabD/lysophospholipase-like"/>
    <property type="match status" value="1"/>
</dbReference>
<dbReference type="SMART" id="SM00827">
    <property type="entry name" value="PKS_AT"/>
    <property type="match status" value="1"/>
</dbReference>
<dbReference type="AlphaFoldDB" id="A0A2C9DJT6"/>
<dbReference type="InterPro" id="IPR001227">
    <property type="entry name" value="Ac_transferase_dom_sf"/>
</dbReference>
<dbReference type="PANTHER" id="PTHR43775">
    <property type="entry name" value="FATTY ACID SYNTHASE"/>
    <property type="match status" value="1"/>
</dbReference>
<dbReference type="Gene3D" id="3.30.70.250">
    <property type="entry name" value="Malonyl-CoA ACP transacylase, ACP-binding"/>
    <property type="match status" value="1"/>
</dbReference>
<evidence type="ECO:0000256" key="3">
    <source>
        <dbReference type="SAM" id="MobiDB-lite"/>
    </source>
</evidence>
<evidence type="ECO:0000313" key="5">
    <source>
        <dbReference type="EMBL" id="ARD70904.1"/>
    </source>
</evidence>
<dbReference type="InterPro" id="IPR016036">
    <property type="entry name" value="Malonyl_transacylase_ACP-bd"/>
</dbReference>
<evidence type="ECO:0000256" key="1">
    <source>
        <dbReference type="ARBA" id="ARBA00022450"/>
    </source>
</evidence>